<feature type="domain" description="Beta-lactamase-related" evidence="2">
    <location>
        <begin position="7"/>
        <end position="311"/>
    </location>
</feature>
<protein>
    <submittedName>
        <fullName evidence="3">Beta-lactamase family protein</fullName>
    </submittedName>
</protein>
<dbReference type="KEGG" id="plig:NAG76_02105"/>
<dbReference type="PANTHER" id="PTHR43283">
    <property type="entry name" value="BETA-LACTAMASE-RELATED"/>
    <property type="match status" value="1"/>
</dbReference>
<evidence type="ECO:0000256" key="1">
    <source>
        <dbReference type="ARBA" id="ARBA00022801"/>
    </source>
</evidence>
<reference evidence="3" key="1">
    <citation type="submission" date="2022-05" db="EMBL/GenBank/DDBJ databases">
        <title>Novel bacterial taxa in a minimal lignocellulolytic consortium and its capacity to transform plastics disclosed by genome-resolved metagenomics.</title>
        <authorList>
            <person name="Rodriguez C.A.D."/>
            <person name="Diaz-Garcia L."/>
            <person name="Herrera K."/>
            <person name="Tarazona N.A."/>
            <person name="Sproer C."/>
            <person name="Overmann J."/>
            <person name="Jimenez D.J."/>
        </authorList>
    </citation>
    <scope>NUCLEOTIDE SEQUENCE</scope>
    <source>
        <strain evidence="3">MAG5</strain>
    </source>
</reference>
<dbReference type="InterPro" id="IPR012338">
    <property type="entry name" value="Beta-lactam/transpept-like"/>
</dbReference>
<dbReference type="Pfam" id="PF00144">
    <property type="entry name" value="Beta-lactamase"/>
    <property type="match status" value="1"/>
</dbReference>
<organism evidence="3 4">
    <name type="scientific">Candidatus Pristimantibacillus lignocellulolyticus</name>
    <dbReference type="NCBI Taxonomy" id="2994561"/>
    <lineage>
        <taxon>Bacteria</taxon>
        <taxon>Bacillati</taxon>
        <taxon>Bacillota</taxon>
        <taxon>Bacilli</taxon>
        <taxon>Bacillales</taxon>
        <taxon>Paenibacillaceae</taxon>
        <taxon>Candidatus Pristimantibacillus</taxon>
    </lineage>
</organism>
<name>A0A9J6ZFW8_9BACL</name>
<dbReference type="EMBL" id="CP097899">
    <property type="protein sequence ID" value="URN95074.1"/>
    <property type="molecule type" value="Genomic_DNA"/>
</dbReference>
<gene>
    <name evidence="3" type="ORF">NAG76_02105</name>
</gene>
<dbReference type="Proteomes" id="UP001056756">
    <property type="component" value="Chromosome"/>
</dbReference>
<dbReference type="GO" id="GO:0016787">
    <property type="term" value="F:hydrolase activity"/>
    <property type="evidence" value="ECO:0007669"/>
    <property type="project" value="UniProtKB-KW"/>
</dbReference>
<dbReference type="Gene3D" id="3.40.710.10">
    <property type="entry name" value="DD-peptidase/beta-lactamase superfamily"/>
    <property type="match status" value="1"/>
</dbReference>
<dbReference type="InterPro" id="IPR001466">
    <property type="entry name" value="Beta-lactam-related"/>
</dbReference>
<proteinExistence type="predicted"/>
<dbReference type="InterPro" id="IPR050789">
    <property type="entry name" value="Diverse_Enzym_Activities"/>
</dbReference>
<keyword evidence="1" id="KW-0378">Hydrolase</keyword>
<dbReference type="AlphaFoldDB" id="A0A9J6ZFW8"/>
<evidence type="ECO:0000259" key="2">
    <source>
        <dbReference type="Pfam" id="PF00144"/>
    </source>
</evidence>
<accession>A0A9J6ZFW8</accession>
<dbReference type="PANTHER" id="PTHR43283:SF11">
    <property type="entry name" value="BETA-LACTAMASE-RELATED DOMAIN-CONTAINING PROTEIN"/>
    <property type="match status" value="1"/>
</dbReference>
<sequence length="335" mass="37570">MNKIYSLIQHWVDSKFIPDAVIQVQLGDSIIGQRAFGNASIDTLFDVASLTKVTATLPSLLLLEQRSKLSFNDKLVTYIPEFAHPEVTILQCLQHTTGLPGSLPYPQNRYSTKDVWQEIFAQPLLSKPGEEIRYSDIGMILAGLVAERVSNESLSTFAKRNIFQPLGMKHTQFLPDKKHYSSIAPTEWDEVKQRYLQGEVHDEISFRLGGVSGSAGLFSTASDLSIYAQAWLYPDRYPMLTPQSIKQCISSPISSRGLGWQVQDFTSSPLSCGLMWPKGSFGHTGFTGSSLWIEPTLNLSVVFLTNAVHYGRNSVIMELRKVLHESIYETIKKEY</sequence>
<evidence type="ECO:0000313" key="3">
    <source>
        <dbReference type="EMBL" id="URN95074.1"/>
    </source>
</evidence>
<dbReference type="SUPFAM" id="SSF56601">
    <property type="entry name" value="beta-lactamase/transpeptidase-like"/>
    <property type="match status" value="1"/>
</dbReference>
<evidence type="ECO:0000313" key="4">
    <source>
        <dbReference type="Proteomes" id="UP001056756"/>
    </source>
</evidence>